<feature type="region of interest" description="Disordered" evidence="1">
    <location>
        <begin position="700"/>
        <end position="734"/>
    </location>
</feature>
<evidence type="ECO:0000259" key="2">
    <source>
        <dbReference type="Pfam" id="PF25995"/>
    </source>
</evidence>
<dbReference type="VEuPathDB" id="FungiDB:AB675_8614"/>
<keyword evidence="4" id="KW-1185">Reference proteome</keyword>
<gene>
    <name evidence="3" type="ORF">AB675_8614</name>
</gene>
<feature type="compositionally biased region" description="Low complexity" evidence="1">
    <location>
        <begin position="45"/>
        <end position="68"/>
    </location>
</feature>
<dbReference type="GeneID" id="28740954"/>
<evidence type="ECO:0000313" key="4">
    <source>
        <dbReference type="Proteomes" id="UP000038010"/>
    </source>
</evidence>
<dbReference type="AlphaFoldDB" id="A0A0N1HZZ0"/>
<dbReference type="GO" id="GO:0070822">
    <property type="term" value="C:Sin3-type complex"/>
    <property type="evidence" value="ECO:0007669"/>
    <property type="project" value="TreeGrafter"/>
</dbReference>
<dbReference type="InterPro" id="IPR038919">
    <property type="entry name" value="STB2/STB2"/>
</dbReference>
<feature type="domain" description="STB6-like N-terminal" evidence="2">
    <location>
        <begin position="68"/>
        <end position="207"/>
    </location>
</feature>
<dbReference type="PANTHER" id="PTHR31011:SF2">
    <property type="entry name" value="PROTEIN STB2-RELATED"/>
    <property type="match status" value="1"/>
</dbReference>
<proteinExistence type="predicted"/>
<name>A0A0N1HZZ0_9EURO</name>
<protein>
    <submittedName>
        <fullName evidence="3">Protein STB2</fullName>
    </submittedName>
</protein>
<accession>A0A0N1HZZ0</accession>
<feature type="region of interest" description="Disordered" evidence="1">
    <location>
        <begin position="566"/>
        <end position="594"/>
    </location>
</feature>
<feature type="compositionally biased region" description="Polar residues" evidence="1">
    <location>
        <begin position="707"/>
        <end position="718"/>
    </location>
</feature>
<feature type="region of interest" description="Disordered" evidence="1">
    <location>
        <begin position="476"/>
        <end position="532"/>
    </location>
</feature>
<reference evidence="3 4" key="1">
    <citation type="submission" date="2015-06" db="EMBL/GenBank/DDBJ databases">
        <title>Draft genome of the ant-associated black yeast Phialophora attae CBS 131958.</title>
        <authorList>
            <person name="Moreno L.F."/>
            <person name="Stielow B.J."/>
            <person name="de Hoog S."/>
            <person name="Vicente V.A."/>
            <person name="Weiss V.A."/>
            <person name="de Vries M."/>
            <person name="Cruz L.M."/>
            <person name="Souza E.M."/>
        </authorList>
    </citation>
    <scope>NUCLEOTIDE SEQUENCE [LARGE SCALE GENOMIC DNA]</scope>
    <source>
        <strain evidence="3 4">CBS 131958</strain>
    </source>
</reference>
<organism evidence="3 4">
    <name type="scientific">Cyphellophora attinorum</name>
    <dbReference type="NCBI Taxonomy" id="1664694"/>
    <lineage>
        <taxon>Eukaryota</taxon>
        <taxon>Fungi</taxon>
        <taxon>Dikarya</taxon>
        <taxon>Ascomycota</taxon>
        <taxon>Pezizomycotina</taxon>
        <taxon>Eurotiomycetes</taxon>
        <taxon>Chaetothyriomycetidae</taxon>
        <taxon>Chaetothyriales</taxon>
        <taxon>Cyphellophoraceae</taxon>
        <taxon>Cyphellophora</taxon>
    </lineage>
</organism>
<dbReference type="PANTHER" id="PTHR31011">
    <property type="entry name" value="PROTEIN STB2-RELATED"/>
    <property type="match status" value="1"/>
</dbReference>
<dbReference type="STRING" id="1664694.A0A0N1HZZ0"/>
<feature type="region of interest" description="Disordered" evidence="1">
    <location>
        <begin position="33"/>
        <end position="68"/>
    </location>
</feature>
<dbReference type="RefSeq" id="XP_018004508.1">
    <property type="nucleotide sequence ID" value="XM_018149074.1"/>
</dbReference>
<evidence type="ECO:0000313" key="3">
    <source>
        <dbReference type="EMBL" id="KPI44545.1"/>
    </source>
</evidence>
<dbReference type="InterPro" id="IPR059025">
    <property type="entry name" value="STB6_N"/>
</dbReference>
<dbReference type="EMBL" id="LFJN01000003">
    <property type="protein sequence ID" value="KPI44545.1"/>
    <property type="molecule type" value="Genomic_DNA"/>
</dbReference>
<evidence type="ECO:0000256" key="1">
    <source>
        <dbReference type="SAM" id="MobiDB-lite"/>
    </source>
</evidence>
<dbReference type="OrthoDB" id="19806at2759"/>
<dbReference type="Proteomes" id="UP000038010">
    <property type="component" value="Unassembled WGS sequence"/>
</dbReference>
<comment type="caution">
    <text evidence="3">The sequence shown here is derived from an EMBL/GenBank/DDBJ whole genome shotgun (WGS) entry which is preliminary data.</text>
</comment>
<sequence length="824" mass="90228">MAGTAPLITPHAHYLTPSPQEFRRFFPEADDMGDADTVTNGISRSSTNAPTSADTTTTRPRGTTQGRQKLVFTDPVAFRYLEEDPDTIVLDRRRRLEGYELYIVEQWACSRTHPTFLICTYTGDTSRSVIINVLSVPSDSATWSPRLRLYFDAMSQYHAKPKETPYGDIMVTNLAGFPATLTVIAVPDGDVRKHREDFIVNEDLKRMNCAGRGAMNVQPPQQSTVAKFHQLYRTSESIGIYQAVMELVKLCQKALLIYGRLQEAYTDGLLCDITEKAIADWWTEVGVYFYNIEPGDGILGPTTVAALLGLLIGANNRLKAYGAPVGKDIFDIPSMKRAIGSFQKAAKLERTRRLDLKTLDKLHRATAKTASGEGWTVSRAVKGTLAEVSGKGGEMVMGIVGGKDKAGISEVETLDIDRFAQLVVGPRMKWLWLGKSKPVEVQREANEGAELKGQVFSTDDQGGFIWTSNKRDSVAHGLERSDTANSLAPHSATEGRSGLGRIREAVGGKLHNQRPGHEREDTALDFDSNNATPSISAVSSNIYQRPTTPANEEAPPLGLALKEASSFGPARQVSPRQATGLRPGMVRSATDHRVPSYRKQLAPAPLAESPRKREIASSLERIRRELQSPKYVELNNLFENYSGPQAPGLRRSRSAVHTVGTIFENFPRQNRPPTPPSPSSIVETSVLTFPDVILAEPPLALNEQKPNDNTNAANKPNGTTTADSAAPTKPPPTKAELLTALSTRTPLLVSAQKRHRRITQVTRGLIPYTEDCVSHVESLDRAAGANLSDLNTLYYAKLEEYQTQRATSGDVVSNEKGMLGESGP</sequence>
<dbReference type="Pfam" id="PF25995">
    <property type="entry name" value="STB6_N"/>
    <property type="match status" value="1"/>
</dbReference>